<keyword evidence="2 4" id="KW-0371">Homeobox</keyword>
<dbReference type="SUPFAM" id="SSF46689">
    <property type="entry name" value="Homeodomain-like"/>
    <property type="match status" value="1"/>
</dbReference>
<name>A0A9P5PCU0_9AGAR</name>
<evidence type="ECO:0000256" key="4">
    <source>
        <dbReference type="PROSITE-ProRule" id="PRU00108"/>
    </source>
</evidence>
<dbReference type="Pfam" id="PF00046">
    <property type="entry name" value="Homeodomain"/>
    <property type="match status" value="1"/>
</dbReference>
<dbReference type="GO" id="GO:0005634">
    <property type="term" value="C:nucleus"/>
    <property type="evidence" value="ECO:0007669"/>
    <property type="project" value="UniProtKB-SubCell"/>
</dbReference>
<evidence type="ECO:0000256" key="3">
    <source>
        <dbReference type="ARBA" id="ARBA00023242"/>
    </source>
</evidence>
<evidence type="ECO:0000259" key="6">
    <source>
        <dbReference type="PROSITE" id="PS50071"/>
    </source>
</evidence>
<evidence type="ECO:0000256" key="5">
    <source>
        <dbReference type="RuleBase" id="RU000682"/>
    </source>
</evidence>
<evidence type="ECO:0000313" key="7">
    <source>
        <dbReference type="EMBL" id="KAF9061493.1"/>
    </source>
</evidence>
<feature type="domain" description="Homeobox" evidence="6">
    <location>
        <begin position="15"/>
        <end position="65"/>
    </location>
</feature>
<dbReference type="InterPro" id="IPR009057">
    <property type="entry name" value="Homeodomain-like_sf"/>
</dbReference>
<keyword evidence="8" id="KW-1185">Reference proteome</keyword>
<dbReference type="SMART" id="SM00389">
    <property type="entry name" value="HOX"/>
    <property type="match status" value="1"/>
</dbReference>
<accession>A0A9P5PCU0</accession>
<reference evidence="7" key="1">
    <citation type="submission" date="2020-11" db="EMBL/GenBank/DDBJ databases">
        <authorList>
            <consortium name="DOE Joint Genome Institute"/>
            <person name="Ahrendt S."/>
            <person name="Riley R."/>
            <person name="Andreopoulos W."/>
            <person name="Labutti K."/>
            <person name="Pangilinan J."/>
            <person name="Ruiz-Duenas F.J."/>
            <person name="Barrasa J.M."/>
            <person name="Sanchez-Garcia M."/>
            <person name="Camarero S."/>
            <person name="Miyauchi S."/>
            <person name="Serrano A."/>
            <person name="Linde D."/>
            <person name="Babiker R."/>
            <person name="Drula E."/>
            <person name="Ayuso-Fernandez I."/>
            <person name="Pacheco R."/>
            <person name="Padilla G."/>
            <person name="Ferreira P."/>
            <person name="Barriuso J."/>
            <person name="Kellner H."/>
            <person name="Castanera R."/>
            <person name="Alfaro M."/>
            <person name="Ramirez L."/>
            <person name="Pisabarro A.G."/>
            <person name="Kuo A."/>
            <person name="Tritt A."/>
            <person name="Lipzen A."/>
            <person name="He G."/>
            <person name="Yan M."/>
            <person name="Ng V."/>
            <person name="Cullen D."/>
            <person name="Martin F."/>
            <person name="Rosso M.-N."/>
            <person name="Henrissat B."/>
            <person name="Hibbett D."/>
            <person name="Martinez A.T."/>
            <person name="Grigoriev I.V."/>
        </authorList>
    </citation>
    <scope>NUCLEOTIDE SEQUENCE</scope>
    <source>
        <strain evidence="7">AH 40177</strain>
    </source>
</reference>
<proteinExistence type="predicted"/>
<dbReference type="CDD" id="cd00086">
    <property type="entry name" value="homeodomain"/>
    <property type="match status" value="1"/>
</dbReference>
<dbReference type="EMBL" id="JADNRY010000200">
    <property type="protein sequence ID" value="KAF9061493.1"/>
    <property type="molecule type" value="Genomic_DNA"/>
</dbReference>
<gene>
    <name evidence="7" type="ORF">BDP27DRAFT_357316</name>
</gene>
<dbReference type="AlphaFoldDB" id="A0A9P5PCU0"/>
<dbReference type="GO" id="GO:0003677">
    <property type="term" value="F:DNA binding"/>
    <property type="evidence" value="ECO:0007669"/>
    <property type="project" value="UniProtKB-UniRule"/>
</dbReference>
<dbReference type="PROSITE" id="PS50071">
    <property type="entry name" value="HOMEOBOX_2"/>
    <property type="match status" value="1"/>
</dbReference>
<dbReference type="InterPro" id="IPR017970">
    <property type="entry name" value="Homeobox_CS"/>
</dbReference>
<comment type="caution">
    <text evidence="7">The sequence shown here is derived from an EMBL/GenBank/DDBJ whole genome shotgun (WGS) entry which is preliminary data.</text>
</comment>
<protein>
    <recommendedName>
        <fullName evidence="6">Homeobox domain-containing protein</fullName>
    </recommendedName>
</protein>
<dbReference type="PROSITE" id="PS00027">
    <property type="entry name" value="HOMEOBOX_1"/>
    <property type="match status" value="1"/>
</dbReference>
<sequence>MAKRTNRPQFIRQPSQQDRRYLNAFFSQNANPAASEIAKILQFVQMDMGRVKIWFRNRRYAQRKAIEKGHASSGRRLAANTVAALSSGEEDKNTMVLPSFSIELDKLDSGTMGSGGPSITPICPQGNIGLRSVVEPPFTLEPRPMWGPSYFDHIPQEWKL</sequence>
<dbReference type="Gene3D" id="1.10.10.60">
    <property type="entry name" value="Homeodomain-like"/>
    <property type="match status" value="1"/>
</dbReference>
<evidence type="ECO:0000313" key="8">
    <source>
        <dbReference type="Proteomes" id="UP000772434"/>
    </source>
</evidence>
<dbReference type="InterPro" id="IPR001356">
    <property type="entry name" value="HD"/>
</dbReference>
<evidence type="ECO:0000256" key="2">
    <source>
        <dbReference type="ARBA" id="ARBA00023155"/>
    </source>
</evidence>
<comment type="subcellular location">
    <subcellularLocation>
        <location evidence="4 5">Nucleus</location>
    </subcellularLocation>
</comment>
<organism evidence="7 8">
    <name type="scientific">Rhodocollybia butyracea</name>
    <dbReference type="NCBI Taxonomy" id="206335"/>
    <lineage>
        <taxon>Eukaryota</taxon>
        <taxon>Fungi</taxon>
        <taxon>Dikarya</taxon>
        <taxon>Basidiomycota</taxon>
        <taxon>Agaricomycotina</taxon>
        <taxon>Agaricomycetes</taxon>
        <taxon>Agaricomycetidae</taxon>
        <taxon>Agaricales</taxon>
        <taxon>Marasmiineae</taxon>
        <taxon>Omphalotaceae</taxon>
        <taxon>Rhodocollybia</taxon>
    </lineage>
</organism>
<keyword evidence="1 4" id="KW-0238">DNA-binding</keyword>
<keyword evidence="3 4" id="KW-0539">Nucleus</keyword>
<dbReference type="GO" id="GO:0000981">
    <property type="term" value="F:DNA-binding transcription factor activity, RNA polymerase II-specific"/>
    <property type="evidence" value="ECO:0007669"/>
    <property type="project" value="InterPro"/>
</dbReference>
<evidence type="ECO:0000256" key="1">
    <source>
        <dbReference type="ARBA" id="ARBA00023125"/>
    </source>
</evidence>
<feature type="DNA-binding region" description="Homeobox" evidence="4">
    <location>
        <begin position="17"/>
        <end position="66"/>
    </location>
</feature>
<dbReference type="Proteomes" id="UP000772434">
    <property type="component" value="Unassembled WGS sequence"/>
</dbReference>